<dbReference type="SUPFAM" id="SSF51735">
    <property type="entry name" value="NAD(P)-binding Rossmann-fold domains"/>
    <property type="match status" value="1"/>
</dbReference>
<gene>
    <name evidence="4" type="ORF">ADL29_12885</name>
</gene>
<reference evidence="5" key="1">
    <citation type="submission" date="2015-07" db="EMBL/GenBank/DDBJ databases">
        <authorList>
            <person name="Ju K.-S."/>
            <person name="Doroghazi J.R."/>
            <person name="Metcalf W.W."/>
        </authorList>
    </citation>
    <scope>NUCLEOTIDE SEQUENCE [LARGE SCALE GENOMIC DNA]</scope>
    <source>
        <strain evidence="5">NRRL ISP-5002</strain>
    </source>
</reference>
<evidence type="ECO:0000259" key="3">
    <source>
        <dbReference type="SMART" id="SM00822"/>
    </source>
</evidence>
<sequence>VESLTPERLSAVLRPKVDAAWNLHEATRDLDLDAFVVFSSVAGTIGSPGQANYAAGNAFLDALAHHRRAAGLPAVSLAWGPWSQDGGMTRT</sequence>
<dbReference type="RefSeq" id="WP_157878481.1">
    <property type="nucleotide sequence ID" value="NZ_LGKG01000107.1"/>
</dbReference>
<dbReference type="PANTHER" id="PTHR43775">
    <property type="entry name" value="FATTY ACID SYNTHASE"/>
    <property type="match status" value="1"/>
</dbReference>
<dbReference type="Proteomes" id="UP000037982">
    <property type="component" value="Unassembled WGS sequence"/>
</dbReference>
<dbReference type="SMART" id="SM00822">
    <property type="entry name" value="PKS_KR"/>
    <property type="match status" value="1"/>
</dbReference>
<keyword evidence="1" id="KW-0808">Transferase</keyword>
<dbReference type="Gene3D" id="3.40.50.720">
    <property type="entry name" value="NAD(P)-binding Rossmann-like Domain"/>
    <property type="match status" value="1"/>
</dbReference>
<organism evidence="4 5">
    <name type="scientific">Streptomyces chattanoogensis</name>
    <dbReference type="NCBI Taxonomy" id="66876"/>
    <lineage>
        <taxon>Bacteria</taxon>
        <taxon>Bacillati</taxon>
        <taxon>Actinomycetota</taxon>
        <taxon>Actinomycetes</taxon>
        <taxon>Kitasatosporales</taxon>
        <taxon>Streptomycetaceae</taxon>
        <taxon>Streptomyces</taxon>
    </lineage>
</organism>
<dbReference type="GO" id="GO:0006633">
    <property type="term" value="P:fatty acid biosynthetic process"/>
    <property type="evidence" value="ECO:0007669"/>
    <property type="project" value="TreeGrafter"/>
</dbReference>
<dbReference type="InterPro" id="IPR036291">
    <property type="entry name" value="NAD(P)-bd_dom_sf"/>
</dbReference>
<comment type="caution">
    <text evidence="4">The sequence shown here is derived from an EMBL/GenBank/DDBJ whole genome shotgun (WGS) entry which is preliminary data.</text>
</comment>
<feature type="domain" description="Ketoreductase" evidence="3">
    <location>
        <begin position="1"/>
        <end position="85"/>
    </location>
</feature>
<proteinExistence type="predicted"/>
<feature type="non-terminal residue" evidence="4">
    <location>
        <position position="1"/>
    </location>
</feature>
<dbReference type="InterPro" id="IPR057326">
    <property type="entry name" value="KR_dom"/>
</dbReference>
<dbReference type="Pfam" id="PF08659">
    <property type="entry name" value="KR"/>
    <property type="match status" value="1"/>
</dbReference>
<dbReference type="AlphaFoldDB" id="A0A0N0XYN3"/>
<evidence type="ECO:0000256" key="2">
    <source>
        <dbReference type="ARBA" id="ARBA00023268"/>
    </source>
</evidence>
<dbReference type="EMBL" id="LGKG01000107">
    <property type="protein sequence ID" value="KPC64216.1"/>
    <property type="molecule type" value="Genomic_DNA"/>
</dbReference>
<dbReference type="InterPro" id="IPR013968">
    <property type="entry name" value="PKS_KR"/>
</dbReference>
<evidence type="ECO:0000313" key="4">
    <source>
        <dbReference type="EMBL" id="KPC64216.1"/>
    </source>
</evidence>
<name>A0A0N0XYN3_9ACTN</name>
<keyword evidence="2" id="KW-0511">Multifunctional enzyme</keyword>
<evidence type="ECO:0000313" key="5">
    <source>
        <dbReference type="Proteomes" id="UP000037982"/>
    </source>
</evidence>
<evidence type="ECO:0000256" key="1">
    <source>
        <dbReference type="ARBA" id="ARBA00022679"/>
    </source>
</evidence>
<dbReference type="PANTHER" id="PTHR43775:SF51">
    <property type="entry name" value="INACTIVE PHENOLPHTHIOCEROL SYNTHESIS POLYKETIDE SYNTHASE TYPE I PKS1-RELATED"/>
    <property type="match status" value="1"/>
</dbReference>
<dbReference type="GO" id="GO:0004312">
    <property type="term" value="F:fatty acid synthase activity"/>
    <property type="evidence" value="ECO:0007669"/>
    <property type="project" value="TreeGrafter"/>
</dbReference>
<accession>A0A0N0XYN3</accession>
<dbReference type="InterPro" id="IPR050091">
    <property type="entry name" value="PKS_NRPS_Biosynth_Enz"/>
</dbReference>
<feature type="non-terminal residue" evidence="4">
    <location>
        <position position="91"/>
    </location>
</feature>
<keyword evidence="5" id="KW-1185">Reference proteome</keyword>
<protein>
    <recommendedName>
        <fullName evidence="3">Ketoreductase domain-containing protein</fullName>
    </recommendedName>
</protein>